<dbReference type="PANTHER" id="PTHR21575">
    <property type="entry name" value="PROTEIN HID1"/>
    <property type="match status" value="1"/>
</dbReference>
<dbReference type="GO" id="GO:0016020">
    <property type="term" value="C:membrane"/>
    <property type="evidence" value="ECO:0007669"/>
    <property type="project" value="TreeGrafter"/>
</dbReference>
<dbReference type="AlphaFoldDB" id="A0A8H7QAH4"/>
<evidence type="ECO:0000256" key="1">
    <source>
        <dbReference type="SAM" id="MobiDB-lite"/>
    </source>
</evidence>
<feature type="compositionally biased region" description="Basic and acidic residues" evidence="1">
    <location>
        <begin position="874"/>
        <end position="884"/>
    </location>
</feature>
<dbReference type="GO" id="GO:0000138">
    <property type="term" value="C:Golgi trans cisterna"/>
    <property type="evidence" value="ECO:0007669"/>
    <property type="project" value="TreeGrafter"/>
</dbReference>
<feature type="compositionally biased region" description="Basic and acidic residues" evidence="1">
    <location>
        <begin position="695"/>
        <end position="705"/>
    </location>
</feature>
<dbReference type="PANTHER" id="PTHR21575:SF12">
    <property type="entry name" value="PROTEIN HID1"/>
    <property type="match status" value="1"/>
</dbReference>
<reference evidence="2" key="1">
    <citation type="submission" date="2020-12" db="EMBL/GenBank/DDBJ databases">
        <title>Metabolic potential, ecology and presence of endohyphal bacteria is reflected in genomic diversity of Mucoromycotina.</title>
        <authorList>
            <person name="Muszewska A."/>
            <person name="Okrasinska A."/>
            <person name="Steczkiewicz K."/>
            <person name="Drgas O."/>
            <person name="Orlowska M."/>
            <person name="Perlinska-Lenart U."/>
            <person name="Aleksandrzak-Piekarczyk T."/>
            <person name="Szatraj K."/>
            <person name="Zielenkiewicz U."/>
            <person name="Pilsyk S."/>
            <person name="Malc E."/>
            <person name="Mieczkowski P."/>
            <person name="Kruszewska J.S."/>
            <person name="Biernat P."/>
            <person name="Pawlowska J."/>
        </authorList>
    </citation>
    <scope>NUCLEOTIDE SEQUENCE</scope>
    <source>
        <strain evidence="2">WA0000051536</strain>
    </source>
</reference>
<feature type="region of interest" description="Disordered" evidence="1">
    <location>
        <begin position="649"/>
        <end position="756"/>
    </location>
</feature>
<name>A0A8H7QAH4_9FUNG</name>
<feature type="region of interest" description="Disordered" evidence="1">
    <location>
        <begin position="874"/>
        <end position="912"/>
    </location>
</feature>
<sequence length="912" mass="102299">MGATDSKLAFRKGVFRLFEENNLPAEADEYWSQFWNLPESSDDVFSLIGASDIRRVRDSSRHNMETLIDKLLGKMEALIHSKDFTTNHRSTIQLLNCMRVLTRLMPYVFENTDSGEWENEFFWTPRQIEIPTPAANNMEGQVHTAFGEQPPDQKIQQQYKTVEPRGQKFLTLVLQALFLADFTIPGSLATGTSHVNYVIWETGVGSSTPLGSSKEHDVNRYETLRLLIVLLSKSMYIAPSVVISEQDNWIHFVVAKSERKVVLALLCSLLNTAAKYNPLGWGLPYNHVVFSDPREVLVVMCLRAALILLDYQSPGHAEFGDAPKENDLQKDTARLSLDIQSAPETKDKAAAELESPATLTTITQPAPQEHAADNAFRYYLSKLHRPQDFQFLIDGMYRILSNPMLANNTYLPGSTKQVRCHVETMMLCWKLLEINQRFRQYLLETDRVLDLMVVLIYYAVDNRNNPGKFGSGHKPQIGLVRMSAFVLQTLSSDRAFGVKLNKTFDGHSSLPNSVRLPAFHGSYADFVIISIYNLIATTRGALSTLYPALILIIANVSPYLKNLSVTSSSKLVSLFNSFTAPGFLLADDSNHRLVEYILESFNNIIQYQFTDNPNVIYALIRAHSKFEKLRDFTLAGALQDITRIELAKEEKRRKSQQLPGETHESTDTTRVAQAESTAPSLESSEQTADQQALSEKARGKRKEEDPSAASDAAPETAVPAVNEPPAVATVVSDPSEHLRRQSSASSIMSQTLAPGNRSRFTPTQAWVDSWQPTLPITPILLMLDNLVPQVTELCSSHSLTSDAQVLEYLRKVTLVGILPHPQPIHIRRFQWGEALVIWFRSMLWGQAYVFSLSGSGLWNGTNIKLFQIKHEVAPTKPDATKRSEPASPQLPLEQHQLIPTRTNPTITTETTD</sequence>
<dbReference type="Proteomes" id="UP000612746">
    <property type="component" value="Unassembled WGS sequence"/>
</dbReference>
<feature type="compositionally biased region" description="Low complexity" evidence="1">
    <location>
        <begin position="900"/>
        <end position="912"/>
    </location>
</feature>
<dbReference type="EMBL" id="JAEPRA010000002">
    <property type="protein sequence ID" value="KAG2188500.1"/>
    <property type="molecule type" value="Genomic_DNA"/>
</dbReference>
<dbReference type="OrthoDB" id="432953at2759"/>
<keyword evidence="3" id="KW-1185">Reference proteome</keyword>
<feature type="compositionally biased region" description="Polar residues" evidence="1">
    <location>
        <begin position="668"/>
        <end position="693"/>
    </location>
</feature>
<evidence type="ECO:0000313" key="2">
    <source>
        <dbReference type="EMBL" id="KAG2188500.1"/>
    </source>
</evidence>
<comment type="caution">
    <text evidence="2">The sequence shown here is derived from an EMBL/GenBank/DDBJ whole genome shotgun (WGS) entry which is preliminary data.</text>
</comment>
<accession>A0A8H7QAH4</accession>
<organism evidence="2 3">
    <name type="scientific">Umbelopsis vinacea</name>
    <dbReference type="NCBI Taxonomy" id="44442"/>
    <lineage>
        <taxon>Eukaryota</taxon>
        <taxon>Fungi</taxon>
        <taxon>Fungi incertae sedis</taxon>
        <taxon>Mucoromycota</taxon>
        <taxon>Mucoromycotina</taxon>
        <taxon>Umbelopsidomycetes</taxon>
        <taxon>Umbelopsidales</taxon>
        <taxon>Umbelopsidaceae</taxon>
        <taxon>Umbelopsis</taxon>
    </lineage>
</organism>
<feature type="compositionally biased region" description="Low complexity" evidence="1">
    <location>
        <begin position="712"/>
        <end position="731"/>
    </location>
</feature>
<proteinExistence type="predicted"/>
<gene>
    <name evidence="2" type="ORF">INT44_001254</name>
</gene>
<evidence type="ECO:0008006" key="4">
    <source>
        <dbReference type="Google" id="ProtNLM"/>
    </source>
</evidence>
<dbReference type="GO" id="GO:0005797">
    <property type="term" value="C:Golgi medial cisterna"/>
    <property type="evidence" value="ECO:0007669"/>
    <property type="project" value="TreeGrafter"/>
</dbReference>
<dbReference type="InterPro" id="IPR026705">
    <property type="entry name" value="Hid-1/Ecm30"/>
</dbReference>
<dbReference type="Pfam" id="PF12722">
    <property type="entry name" value="Hid1"/>
    <property type="match status" value="2"/>
</dbReference>
<feature type="compositionally biased region" description="Polar residues" evidence="1">
    <location>
        <begin position="741"/>
        <end position="756"/>
    </location>
</feature>
<protein>
    <recommendedName>
        <fullName evidence="4">High-temperature-induced dauer-formation protein</fullName>
    </recommendedName>
</protein>
<evidence type="ECO:0000313" key="3">
    <source>
        <dbReference type="Proteomes" id="UP000612746"/>
    </source>
</evidence>